<dbReference type="STRING" id="1314674.A0A0D7BV21"/>
<evidence type="ECO:0000313" key="6">
    <source>
        <dbReference type="Proteomes" id="UP000054007"/>
    </source>
</evidence>
<keyword evidence="1" id="KW-1015">Disulfide bond</keyword>
<name>A0A0D7BV21_9AGAR</name>
<organism evidence="5 6">
    <name type="scientific">Cylindrobasidium torrendii FP15055 ss-10</name>
    <dbReference type="NCBI Taxonomy" id="1314674"/>
    <lineage>
        <taxon>Eukaryota</taxon>
        <taxon>Fungi</taxon>
        <taxon>Dikarya</taxon>
        <taxon>Basidiomycota</taxon>
        <taxon>Agaricomycotina</taxon>
        <taxon>Agaricomycetes</taxon>
        <taxon>Agaricomycetidae</taxon>
        <taxon>Agaricales</taxon>
        <taxon>Marasmiineae</taxon>
        <taxon>Physalacriaceae</taxon>
        <taxon>Cylindrobasidium</taxon>
    </lineage>
</organism>
<evidence type="ECO:0000259" key="4">
    <source>
        <dbReference type="PROSITE" id="PS51352"/>
    </source>
</evidence>
<sequence>MSAIIHVASLSQLDGILAQDKEKVTVRPILWNPFLLSEPLCRCGPCHAIAPTFAALSEKYPKVNFLKVDVDAAQDVARKYQVMAMPTFIFLRGNTKIDQIRGANRSGLEDAVKKHSASSTSSAFGGSGHRLGGDTDASGQPADSGMDPQLSIFLVLLGVYVFFWYFR</sequence>
<dbReference type="AlphaFoldDB" id="A0A0D7BV21"/>
<dbReference type="PANTHER" id="PTHR46115">
    <property type="entry name" value="THIOREDOXIN-LIKE PROTEIN 1"/>
    <property type="match status" value="1"/>
</dbReference>
<feature type="transmembrane region" description="Helical" evidence="3">
    <location>
        <begin position="150"/>
        <end position="166"/>
    </location>
</feature>
<reference evidence="5 6" key="1">
    <citation type="journal article" date="2015" name="Fungal Genet. Biol.">
        <title>Evolution of novel wood decay mechanisms in Agaricales revealed by the genome sequences of Fistulina hepatica and Cylindrobasidium torrendii.</title>
        <authorList>
            <person name="Floudas D."/>
            <person name="Held B.W."/>
            <person name="Riley R."/>
            <person name="Nagy L.G."/>
            <person name="Koehler G."/>
            <person name="Ransdell A.S."/>
            <person name="Younus H."/>
            <person name="Chow J."/>
            <person name="Chiniquy J."/>
            <person name="Lipzen A."/>
            <person name="Tritt A."/>
            <person name="Sun H."/>
            <person name="Haridas S."/>
            <person name="LaButti K."/>
            <person name="Ohm R.A."/>
            <person name="Kues U."/>
            <person name="Blanchette R.A."/>
            <person name="Grigoriev I.V."/>
            <person name="Minto R.E."/>
            <person name="Hibbett D.S."/>
        </authorList>
    </citation>
    <scope>NUCLEOTIDE SEQUENCE [LARGE SCALE GENOMIC DNA]</scope>
    <source>
        <strain evidence="5 6">FP15055 ss-10</strain>
    </source>
</reference>
<feature type="region of interest" description="Disordered" evidence="2">
    <location>
        <begin position="118"/>
        <end position="142"/>
    </location>
</feature>
<keyword evidence="6" id="KW-1185">Reference proteome</keyword>
<accession>A0A0D7BV21</accession>
<evidence type="ECO:0000256" key="1">
    <source>
        <dbReference type="ARBA" id="ARBA00023157"/>
    </source>
</evidence>
<keyword evidence="3" id="KW-0472">Membrane</keyword>
<evidence type="ECO:0000256" key="3">
    <source>
        <dbReference type="SAM" id="Phobius"/>
    </source>
</evidence>
<dbReference type="OrthoDB" id="10263751at2759"/>
<dbReference type="Pfam" id="PF00085">
    <property type="entry name" value="Thioredoxin"/>
    <property type="match status" value="1"/>
</dbReference>
<evidence type="ECO:0000256" key="2">
    <source>
        <dbReference type="SAM" id="MobiDB-lite"/>
    </source>
</evidence>
<dbReference type="CDD" id="cd02947">
    <property type="entry name" value="TRX_family"/>
    <property type="match status" value="1"/>
</dbReference>
<keyword evidence="3" id="KW-1133">Transmembrane helix</keyword>
<dbReference type="SUPFAM" id="SSF52833">
    <property type="entry name" value="Thioredoxin-like"/>
    <property type="match status" value="1"/>
</dbReference>
<proteinExistence type="predicted"/>
<dbReference type="InterPro" id="IPR036249">
    <property type="entry name" value="Thioredoxin-like_sf"/>
</dbReference>
<evidence type="ECO:0000313" key="5">
    <source>
        <dbReference type="EMBL" id="KIY73471.1"/>
    </source>
</evidence>
<dbReference type="PROSITE" id="PS51352">
    <property type="entry name" value="THIOREDOXIN_2"/>
    <property type="match status" value="1"/>
</dbReference>
<dbReference type="Gene3D" id="3.40.30.10">
    <property type="entry name" value="Glutaredoxin"/>
    <property type="match status" value="1"/>
</dbReference>
<feature type="domain" description="Thioredoxin" evidence="4">
    <location>
        <begin position="1"/>
        <end position="117"/>
    </location>
</feature>
<keyword evidence="3" id="KW-0812">Transmembrane</keyword>
<gene>
    <name evidence="5" type="ORF">CYLTODRAFT_342051</name>
</gene>
<dbReference type="EMBL" id="KN880435">
    <property type="protein sequence ID" value="KIY73471.1"/>
    <property type="molecule type" value="Genomic_DNA"/>
</dbReference>
<protein>
    <submittedName>
        <fullName evidence="5">Thioredoxin-domain-containing protein</fullName>
    </submittedName>
</protein>
<dbReference type="Proteomes" id="UP000054007">
    <property type="component" value="Unassembled WGS sequence"/>
</dbReference>
<dbReference type="InterPro" id="IPR013766">
    <property type="entry name" value="Thioredoxin_domain"/>
</dbReference>